<reference evidence="1" key="1">
    <citation type="submission" date="2020-07" db="EMBL/GenBank/DDBJ databases">
        <title>Multicomponent nature underlies the extraordinary mechanical properties of spider dragline silk.</title>
        <authorList>
            <person name="Kono N."/>
            <person name="Nakamura H."/>
            <person name="Mori M."/>
            <person name="Yoshida Y."/>
            <person name="Ohtoshi R."/>
            <person name="Malay A.D."/>
            <person name="Moran D.A.P."/>
            <person name="Tomita M."/>
            <person name="Numata K."/>
            <person name="Arakawa K."/>
        </authorList>
    </citation>
    <scope>NUCLEOTIDE SEQUENCE</scope>
</reference>
<gene>
    <name evidence="1" type="ORF">TNCT_710401</name>
</gene>
<dbReference type="OrthoDB" id="6414224at2759"/>
<accession>A0A8X6H114</accession>
<dbReference type="EMBL" id="BMAO01007294">
    <property type="protein sequence ID" value="GFR15013.1"/>
    <property type="molecule type" value="Genomic_DNA"/>
</dbReference>
<protein>
    <submittedName>
        <fullName evidence="1">Uncharacterized protein</fullName>
    </submittedName>
</protein>
<keyword evidence="2" id="KW-1185">Reference proteome</keyword>
<name>A0A8X6H114_TRICU</name>
<evidence type="ECO:0000313" key="2">
    <source>
        <dbReference type="Proteomes" id="UP000887116"/>
    </source>
</evidence>
<sequence length="199" mass="23589">MWTLKEVILVKLAAGFFNDYDTRKIINHSEEEIWKKVIRERISAFHIPLTLNEKLIALIKSMAIEVAIWRSDHIRIITTEQEWSLKFCFNVDGTVDRVKTANLLIHSEGLDMETRFILARRYWSLCDVIAFFKNLPESARQQILHKCSTSNEEDDFMMKWVLNLVEKERIIRMHALEINECLQRFVLSRMNAGHRKNIL</sequence>
<organism evidence="1 2">
    <name type="scientific">Trichonephila clavata</name>
    <name type="common">Joro spider</name>
    <name type="synonym">Nephila clavata</name>
    <dbReference type="NCBI Taxonomy" id="2740835"/>
    <lineage>
        <taxon>Eukaryota</taxon>
        <taxon>Metazoa</taxon>
        <taxon>Ecdysozoa</taxon>
        <taxon>Arthropoda</taxon>
        <taxon>Chelicerata</taxon>
        <taxon>Arachnida</taxon>
        <taxon>Araneae</taxon>
        <taxon>Araneomorphae</taxon>
        <taxon>Entelegynae</taxon>
        <taxon>Araneoidea</taxon>
        <taxon>Nephilidae</taxon>
        <taxon>Trichonephila</taxon>
    </lineage>
</organism>
<dbReference type="AlphaFoldDB" id="A0A8X6H114"/>
<proteinExistence type="predicted"/>
<comment type="caution">
    <text evidence="1">The sequence shown here is derived from an EMBL/GenBank/DDBJ whole genome shotgun (WGS) entry which is preliminary data.</text>
</comment>
<evidence type="ECO:0000313" key="1">
    <source>
        <dbReference type="EMBL" id="GFR15013.1"/>
    </source>
</evidence>
<dbReference type="Proteomes" id="UP000887116">
    <property type="component" value="Unassembled WGS sequence"/>
</dbReference>